<dbReference type="Gene3D" id="3.50.30.50">
    <property type="entry name" value="Putative cyclase"/>
    <property type="match status" value="1"/>
</dbReference>
<dbReference type="OrthoDB" id="7067800at2"/>
<dbReference type="EMBL" id="JXNZ01000160">
    <property type="protein sequence ID" value="KIQ58241.1"/>
    <property type="molecule type" value="Genomic_DNA"/>
</dbReference>
<sequence length="233" mass="25118">MPSIHFNRIVNLSHPIHPDIALWPNDPPVVFKTEASLEKDGYHLRSFSMGEHSATHMNAPNSFDAGAMGIDGYTAESLVRPAVVVDLASRVGDESDYIIGIQDIERWEQAHGRIPEGCVVLFHTGWQSRWADPQRFIQVDAHGPHFPGVGAATSRFLLEQRAIAGIGIDTHGVDPGQETTFTSNRGVLQRGGIILECLAQLDQLPATGCTLVIGVLRLEAGSGSPASVLAFAP</sequence>
<evidence type="ECO:0000313" key="1">
    <source>
        <dbReference type="EMBL" id="KIQ58241.1"/>
    </source>
</evidence>
<dbReference type="AlphaFoldDB" id="A0A0D0NGB4"/>
<dbReference type="InterPro" id="IPR007325">
    <property type="entry name" value="KFase/CYL"/>
</dbReference>
<dbReference type="PANTHER" id="PTHR31118">
    <property type="entry name" value="CYCLASE-LIKE PROTEIN 2"/>
    <property type="match status" value="1"/>
</dbReference>
<dbReference type="PANTHER" id="PTHR31118:SF12">
    <property type="entry name" value="CYCLASE-LIKE PROTEIN 2"/>
    <property type="match status" value="1"/>
</dbReference>
<dbReference type="Proteomes" id="UP000032101">
    <property type="component" value="Unassembled WGS sequence"/>
</dbReference>
<gene>
    <name evidence="1" type="ORF">RL74_16705</name>
</gene>
<dbReference type="RefSeq" id="WP_042730904.1">
    <property type="nucleotide sequence ID" value="NZ_JXNZ01000160.1"/>
</dbReference>
<dbReference type="PATRIC" id="fig|294.124.peg.3444"/>
<dbReference type="SUPFAM" id="SSF102198">
    <property type="entry name" value="Putative cyclase"/>
    <property type="match status" value="1"/>
</dbReference>
<organism evidence="1 2">
    <name type="scientific">Pseudomonas fluorescens</name>
    <dbReference type="NCBI Taxonomy" id="294"/>
    <lineage>
        <taxon>Bacteria</taxon>
        <taxon>Pseudomonadati</taxon>
        <taxon>Pseudomonadota</taxon>
        <taxon>Gammaproteobacteria</taxon>
        <taxon>Pseudomonadales</taxon>
        <taxon>Pseudomonadaceae</taxon>
        <taxon>Pseudomonas</taxon>
    </lineage>
</organism>
<name>A0A0D0NGB4_PSEFL</name>
<reference evidence="1 2" key="1">
    <citation type="submission" date="2015-01" db="EMBL/GenBank/DDBJ databases">
        <title>Draft Genome Sequence of the Biocontrol and Plant Growth-Promoting Rhizobacteria (PGPR) Pseudomonas fluorescens UM270.</title>
        <authorList>
            <person name="Hernandez-Salmeron J.E."/>
            <person name="Santoyo G."/>
            <person name="Moreno-Hagelsieb G."/>
            <person name="Hernandez-Leon R."/>
        </authorList>
    </citation>
    <scope>NUCLEOTIDE SEQUENCE [LARGE SCALE GENOMIC DNA]</scope>
    <source>
        <strain evidence="1 2">UM270</strain>
    </source>
</reference>
<dbReference type="GO" id="GO:0004061">
    <property type="term" value="F:arylformamidase activity"/>
    <property type="evidence" value="ECO:0007669"/>
    <property type="project" value="InterPro"/>
</dbReference>
<dbReference type="GO" id="GO:0019441">
    <property type="term" value="P:L-tryptophan catabolic process to kynurenine"/>
    <property type="evidence" value="ECO:0007669"/>
    <property type="project" value="InterPro"/>
</dbReference>
<dbReference type="InterPro" id="IPR037175">
    <property type="entry name" value="KFase_sf"/>
</dbReference>
<protein>
    <submittedName>
        <fullName evidence="1">Cyclase</fullName>
    </submittedName>
</protein>
<proteinExistence type="predicted"/>
<evidence type="ECO:0000313" key="2">
    <source>
        <dbReference type="Proteomes" id="UP000032101"/>
    </source>
</evidence>
<comment type="caution">
    <text evidence="1">The sequence shown here is derived from an EMBL/GenBank/DDBJ whole genome shotgun (WGS) entry which is preliminary data.</text>
</comment>
<accession>A0A0D0NGB4</accession>
<dbReference type="Pfam" id="PF04199">
    <property type="entry name" value="Cyclase"/>
    <property type="match status" value="1"/>
</dbReference>